<keyword evidence="10" id="KW-1185">Reference proteome</keyword>
<dbReference type="Gene3D" id="1.20.58.1030">
    <property type="match status" value="1"/>
</dbReference>
<dbReference type="Pfam" id="PF16922">
    <property type="entry name" value="SLD5_C"/>
    <property type="match status" value="1"/>
</dbReference>
<reference evidence="9 10" key="1">
    <citation type="journal article" date="2024" name="Science">
        <title>Giant polyketide synthase enzymes in the biosynthesis of giant marine polyether toxins.</title>
        <authorList>
            <person name="Fallon T.R."/>
            <person name="Shende V.V."/>
            <person name="Wierzbicki I.H."/>
            <person name="Pendleton A.L."/>
            <person name="Watervoot N.F."/>
            <person name="Auber R.P."/>
            <person name="Gonzalez D.J."/>
            <person name="Wisecaver J.H."/>
            <person name="Moore B.S."/>
        </authorList>
    </citation>
    <scope>NUCLEOTIDE SEQUENCE [LARGE SCALE GENOMIC DNA]</scope>
    <source>
        <strain evidence="9 10">12B1</strain>
    </source>
</reference>
<keyword evidence="5 6" id="KW-0539">Nucleus</keyword>
<evidence type="ECO:0000313" key="9">
    <source>
        <dbReference type="EMBL" id="KAL1530747.1"/>
    </source>
</evidence>
<dbReference type="EMBL" id="JBGBPQ010000001">
    <property type="protein sequence ID" value="KAL1530747.1"/>
    <property type="molecule type" value="Genomic_DNA"/>
</dbReference>
<dbReference type="Pfam" id="PF05916">
    <property type="entry name" value="Sld5"/>
    <property type="match status" value="1"/>
</dbReference>
<evidence type="ECO:0000256" key="3">
    <source>
        <dbReference type="ARBA" id="ARBA00014804"/>
    </source>
</evidence>
<dbReference type="CDD" id="cd11711">
    <property type="entry name" value="GINS_A_Sld5"/>
    <property type="match status" value="1"/>
</dbReference>
<dbReference type="SUPFAM" id="SSF160059">
    <property type="entry name" value="PriA/YqbF domain"/>
    <property type="match status" value="1"/>
</dbReference>
<dbReference type="PANTHER" id="PTHR21206">
    <property type="entry name" value="SLD5 PROTEIN"/>
    <property type="match status" value="1"/>
</dbReference>
<dbReference type="InterPro" id="IPR031633">
    <property type="entry name" value="SLD5_C"/>
</dbReference>
<evidence type="ECO:0000256" key="2">
    <source>
        <dbReference type="ARBA" id="ARBA00008187"/>
    </source>
</evidence>
<dbReference type="CDD" id="cd21692">
    <property type="entry name" value="GINS_B_Sld5"/>
    <property type="match status" value="1"/>
</dbReference>
<accession>A0AB34KBZ2</accession>
<keyword evidence="4 6" id="KW-0235">DNA replication</keyword>
<dbReference type="Gene3D" id="3.40.5.60">
    <property type="match status" value="1"/>
</dbReference>
<comment type="caution">
    <text evidence="9">The sequence shown here is derived from an EMBL/GenBank/DDBJ whole genome shotgun (WGS) entry which is preliminary data.</text>
</comment>
<dbReference type="GO" id="GO:0006261">
    <property type="term" value="P:DNA-templated DNA replication"/>
    <property type="evidence" value="ECO:0007669"/>
    <property type="project" value="InterPro"/>
</dbReference>
<dbReference type="GO" id="GO:0000727">
    <property type="term" value="P:double-strand break repair via break-induced replication"/>
    <property type="evidence" value="ECO:0007669"/>
    <property type="project" value="TreeGrafter"/>
</dbReference>
<comment type="similarity">
    <text evidence="2 6">Belongs to the GINS4/SLD5 family.</text>
</comment>
<comment type="subcellular location">
    <subcellularLocation>
        <location evidence="1 6">Nucleus</location>
    </subcellularLocation>
</comment>
<dbReference type="GO" id="GO:0000811">
    <property type="term" value="C:GINS complex"/>
    <property type="evidence" value="ECO:0007669"/>
    <property type="project" value="UniProtKB-UniRule"/>
</dbReference>
<evidence type="ECO:0000313" key="10">
    <source>
        <dbReference type="Proteomes" id="UP001515480"/>
    </source>
</evidence>
<gene>
    <name evidence="9" type="ORF">AB1Y20_001646</name>
</gene>
<feature type="domain" description="GINS subunit" evidence="7">
    <location>
        <begin position="36"/>
        <end position="104"/>
    </location>
</feature>
<evidence type="ECO:0000256" key="5">
    <source>
        <dbReference type="ARBA" id="ARBA00023242"/>
    </source>
</evidence>
<dbReference type="SUPFAM" id="SSF158573">
    <property type="entry name" value="GINS helical bundle-like"/>
    <property type="match status" value="1"/>
</dbReference>
<dbReference type="Proteomes" id="UP001515480">
    <property type="component" value="Unassembled WGS sequence"/>
</dbReference>
<evidence type="ECO:0000259" key="7">
    <source>
        <dbReference type="Pfam" id="PF05916"/>
    </source>
</evidence>
<evidence type="ECO:0000256" key="4">
    <source>
        <dbReference type="ARBA" id="ARBA00022705"/>
    </source>
</evidence>
<dbReference type="InterPro" id="IPR036224">
    <property type="entry name" value="GINS_bundle-like_dom_sf"/>
</dbReference>
<evidence type="ECO:0000256" key="1">
    <source>
        <dbReference type="ARBA" id="ARBA00004123"/>
    </source>
</evidence>
<comment type="function">
    <text evidence="6">The GINS complex plays an essential role in the initiation of DNA replication.</text>
</comment>
<dbReference type="PANTHER" id="PTHR21206:SF0">
    <property type="entry name" value="DNA REPLICATION COMPLEX GINS PROTEIN SLD5"/>
    <property type="match status" value="1"/>
</dbReference>
<dbReference type="AlphaFoldDB" id="A0AB34KBZ2"/>
<feature type="domain" description="DNA replication complex GINS protein SLD5 C-terminal" evidence="8">
    <location>
        <begin position="133"/>
        <end position="186"/>
    </location>
</feature>
<protein>
    <recommendedName>
        <fullName evidence="3 6">DNA replication complex GINS protein SLD5</fullName>
    </recommendedName>
</protein>
<name>A0AB34KBZ2_PRYPA</name>
<dbReference type="PIRSF" id="PIRSF007764">
    <property type="entry name" value="Sld5"/>
    <property type="match status" value="1"/>
</dbReference>
<dbReference type="InterPro" id="IPR021151">
    <property type="entry name" value="GINS_A"/>
</dbReference>
<dbReference type="InterPro" id="IPR008591">
    <property type="entry name" value="GINS_Sld5"/>
</dbReference>
<evidence type="ECO:0000256" key="6">
    <source>
        <dbReference type="PIRNR" id="PIRNR007764"/>
    </source>
</evidence>
<dbReference type="InterPro" id="IPR038749">
    <property type="entry name" value="Sld5_GINS_A"/>
</dbReference>
<sequence length="187" mass="21757">MNEKFAPEILQHKSDLVDTIQQLLETQAERITELSERDFLLRSIYEMERERVEYLLRVYLRTRLQKITKYAIHIGTSVEVQSRLSESERSFAQQYLELYKEHMDASIWNSADCEMLPAKLKDLSKMATLAVQPKTSSHVFARVMRDCEPFTLSDRAEEQVELKRGELVLLPYQPLANLISDGSVCLT</sequence>
<evidence type="ECO:0000259" key="8">
    <source>
        <dbReference type="Pfam" id="PF16922"/>
    </source>
</evidence>
<proteinExistence type="inferred from homology"/>
<organism evidence="9 10">
    <name type="scientific">Prymnesium parvum</name>
    <name type="common">Toxic golden alga</name>
    <dbReference type="NCBI Taxonomy" id="97485"/>
    <lineage>
        <taxon>Eukaryota</taxon>
        <taxon>Haptista</taxon>
        <taxon>Haptophyta</taxon>
        <taxon>Prymnesiophyceae</taxon>
        <taxon>Prymnesiales</taxon>
        <taxon>Prymnesiaceae</taxon>
        <taxon>Prymnesium</taxon>
    </lineage>
</organism>